<dbReference type="PROSITE" id="PS51186">
    <property type="entry name" value="GNAT"/>
    <property type="match status" value="1"/>
</dbReference>
<dbReference type="InterPro" id="IPR016181">
    <property type="entry name" value="Acyl_CoA_acyltransferase"/>
</dbReference>
<dbReference type="Pfam" id="PF13673">
    <property type="entry name" value="Acetyltransf_10"/>
    <property type="match status" value="1"/>
</dbReference>
<dbReference type="OrthoDB" id="410198at2759"/>
<organism evidence="2 3">
    <name type="scientific">Colletotrichum siamense</name>
    <name type="common">Anthracnose fungus</name>
    <dbReference type="NCBI Taxonomy" id="690259"/>
    <lineage>
        <taxon>Eukaryota</taxon>
        <taxon>Fungi</taxon>
        <taxon>Dikarya</taxon>
        <taxon>Ascomycota</taxon>
        <taxon>Pezizomycotina</taxon>
        <taxon>Sordariomycetes</taxon>
        <taxon>Hypocreomycetidae</taxon>
        <taxon>Glomerellales</taxon>
        <taxon>Glomerellaceae</taxon>
        <taxon>Colletotrichum</taxon>
        <taxon>Colletotrichum gloeosporioides species complex</taxon>
    </lineage>
</organism>
<evidence type="ECO:0000313" key="2">
    <source>
        <dbReference type="EMBL" id="KAF4858161.1"/>
    </source>
</evidence>
<name>A0A9P5ERM3_COLSI</name>
<gene>
    <name evidence="2" type="ORF">CGCSCA2_v007461</name>
</gene>
<dbReference type="InterPro" id="IPR000182">
    <property type="entry name" value="GNAT_dom"/>
</dbReference>
<dbReference type="GO" id="GO:0016747">
    <property type="term" value="F:acyltransferase activity, transferring groups other than amino-acyl groups"/>
    <property type="evidence" value="ECO:0007669"/>
    <property type="project" value="InterPro"/>
</dbReference>
<dbReference type="AlphaFoldDB" id="A0A9P5ERM3"/>
<dbReference type="Gene3D" id="3.40.630.30">
    <property type="match status" value="1"/>
</dbReference>
<proteinExistence type="predicted"/>
<accession>A0A9P5ERM3</accession>
<dbReference type="Proteomes" id="UP000711996">
    <property type="component" value="Unassembled WGS sequence"/>
</dbReference>
<comment type="caution">
    <text evidence="2">The sequence shown here is derived from an EMBL/GenBank/DDBJ whole genome shotgun (WGS) entry which is preliminary data.</text>
</comment>
<evidence type="ECO:0000259" key="1">
    <source>
        <dbReference type="PROSITE" id="PS51186"/>
    </source>
</evidence>
<keyword evidence="3" id="KW-1185">Reference proteome</keyword>
<dbReference type="EMBL" id="QPMT01000022">
    <property type="protein sequence ID" value="KAF4858161.1"/>
    <property type="molecule type" value="Genomic_DNA"/>
</dbReference>
<sequence>MKEGPDTRLGFGPPFESRRRVNIMGLVLHEVKADEEFVPLIAALREGFANPDTAVWRLFMGDWRPDDLAAREAALVEATERMRAEHRADPTSTWLKVIDEETGQVVAGGRWSFFERGGPNPYDGHREVEATWFPEGEPRWVASLLLNDFLERAVRNANRPHACECVAGSEIRFHVGFASQTDVEITPVLNILFTIPEYRRRGAASLVMDWGVERADCMGLDVYIEASEGGKPLYEKYGFEAIEESYYEVDEKRLPPPRDVELRKEAVKQLSPFRRWSMLRKARG</sequence>
<dbReference type="PANTHER" id="PTHR42791">
    <property type="entry name" value="GNAT FAMILY ACETYLTRANSFERASE"/>
    <property type="match status" value="1"/>
</dbReference>
<reference evidence="2" key="1">
    <citation type="submission" date="2019-06" db="EMBL/GenBank/DDBJ databases">
        <authorList>
            <person name="Gan P."/>
            <person name="Shirasu K."/>
        </authorList>
    </citation>
    <scope>NUCLEOTIDE SEQUENCE [LARGE SCALE GENOMIC DNA]</scope>
    <source>
        <strain evidence="2">CAD2</strain>
    </source>
</reference>
<feature type="domain" description="N-acetyltransferase" evidence="1">
    <location>
        <begin position="123"/>
        <end position="255"/>
    </location>
</feature>
<evidence type="ECO:0000313" key="3">
    <source>
        <dbReference type="Proteomes" id="UP000711996"/>
    </source>
</evidence>
<dbReference type="InterPro" id="IPR052523">
    <property type="entry name" value="Trichothecene_AcTrans"/>
</dbReference>
<dbReference type="SUPFAM" id="SSF55729">
    <property type="entry name" value="Acyl-CoA N-acyltransferases (Nat)"/>
    <property type="match status" value="1"/>
</dbReference>
<dbReference type="PANTHER" id="PTHR42791:SF5">
    <property type="entry name" value="HYPOTHETICAL ACETYLTRANSFERASE (EUROFUNG)"/>
    <property type="match status" value="1"/>
</dbReference>
<protein>
    <recommendedName>
        <fullName evidence="1">N-acetyltransferase domain-containing protein</fullName>
    </recommendedName>
</protein>